<dbReference type="Gene3D" id="2.130.10.10">
    <property type="entry name" value="YVTN repeat-like/Quinoprotein amine dehydrogenase"/>
    <property type="match status" value="1"/>
</dbReference>
<dbReference type="EMBL" id="FUXK01000024">
    <property type="protein sequence ID" value="SKA06487.1"/>
    <property type="molecule type" value="Genomic_DNA"/>
</dbReference>
<reference evidence="1 2" key="1">
    <citation type="submission" date="2017-02" db="EMBL/GenBank/DDBJ databases">
        <authorList>
            <person name="Peterson S.W."/>
        </authorList>
    </citation>
    <scope>NUCLEOTIDE SEQUENCE [LARGE SCALE GENOMIC DNA]</scope>
    <source>
        <strain evidence="1 2">ATCC 43324</strain>
    </source>
</reference>
<evidence type="ECO:0000313" key="2">
    <source>
        <dbReference type="Proteomes" id="UP000190065"/>
    </source>
</evidence>
<protein>
    <submittedName>
        <fullName evidence="1">Uncharacterized protein</fullName>
    </submittedName>
</protein>
<dbReference type="AlphaFoldDB" id="A0A1T4QSA2"/>
<dbReference type="Proteomes" id="UP000190065">
    <property type="component" value="Unassembled WGS sequence"/>
</dbReference>
<organism evidence="1 2">
    <name type="scientific">Segatella oulorum</name>
    <dbReference type="NCBI Taxonomy" id="28136"/>
    <lineage>
        <taxon>Bacteria</taxon>
        <taxon>Pseudomonadati</taxon>
        <taxon>Bacteroidota</taxon>
        <taxon>Bacteroidia</taxon>
        <taxon>Bacteroidales</taxon>
        <taxon>Prevotellaceae</taxon>
        <taxon>Segatella</taxon>
    </lineage>
</organism>
<dbReference type="SUPFAM" id="SSF50998">
    <property type="entry name" value="Quinoprotein alcohol dehydrogenase-like"/>
    <property type="match status" value="1"/>
</dbReference>
<name>A0A1T4QSA2_9BACT</name>
<accession>A0A1T4QSA2</accession>
<dbReference type="STRING" id="28136.SAMN02745202_01934"/>
<gene>
    <name evidence="1" type="ORF">SAMN02745202_01934</name>
</gene>
<dbReference type="InterPro" id="IPR011047">
    <property type="entry name" value="Quinoprotein_ADH-like_sf"/>
</dbReference>
<proteinExistence type="predicted"/>
<dbReference type="InterPro" id="IPR015943">
    <property type="entry name" value="WD40/YVTN_repeat-like_dom_sf"/>
</dbReference>
<sequence length="281" mass="32592">MKTGKIEVIIHNAQIVSINKYLIYEDTNNVFHYRNNNFVDVFSSKYFFNILEDNYGITYTKTHLSKANFQDEILWQFPLSSLGGTEYEPGKTDKIDRILGIAHGNIWFYTDFGRLVALDLETGDVVKKISGNPSDKNSTYEMTLGLGDCFFRPSDKNIVSVSGFDFQIIDTEQLAVTEQYDFREADPMGIGTYRSVYSPMLQGDYFTFLGIKEEDFGYIRRIGIFDYKARKLVWEYEVISEEECDGTRNQLVPPQPLYMSGNKLYIKDIKDNLHIFEREDI</sequence>
<evidence type="ECO:0000313" key="1">
    <source>
        <dbReference type="EMBL" id="SKA06487.1"/>
    </source>
</evidence>